<proteinExistence type="predicted"/>
<gene>
    <name evidence="1" type="ORF">HaLaN_06441</name>
</gene>
<reference evidence="1 2" key="1">
    <citation type="submission" date="2020-02" db="EMBL/GenBank/DDBJ databases">
        <title>Draft genome sequence of Haematococcus lacustris strain NIES-144.</title>
        <authorList>
            <person name="Morimoto D."/>
            <person name="Nakagawa S."/>
            <person name="Yoshida T."/>
            <person name="Sawayama S."/>
        </authorList>
    </citation>
    <scope>NUCLEOTIDE SEQUENCE [LARGE SCALE GENOMIC DNA]</scope>
    <source>
        <strain evidence="1 2">NIES-144</strain>
    </source>
</reference>
<comment type="caution">
    <text evidence="1">The sequence shown here is derived from an EMBL/GenBank/DDBJ whole genome shotgun (WGS) entry which is preliminary data.</text>
</comment>
<keyword evidence="2" id="KW-1185">Reference proteome</keyword>
<dbReference type="EMBL" id="BLLF01000366">
    <property type="protein sequence ID" value="GFH11018.1"/>
    <property type="molecule type" value="Genomic_DNA"/>
</dbReference>
<sequence length="126" mass="13679">MRHDPHLERALTLAYCSARQAQAAALCGLAPEQLAQRQQALSSLLPGLVLPLELSAAQLAALLTSQPQVSAHLVELVALFPGVNVVRLLAQRPALLLPHRFPAARPLFKRIAQLLPKFVGVCWRGE</sequence>
<accession>A0A699YTH7</accession>
<dbReference type="Proteomes" id="UP000485058">
    <property type="component" value="Unassembled WGS sequence"/>
</dbReference>
<evidence type="ECO:0000313" key="2">
    <source>
        <dbReference type="Proteomes" id="UP000485058"/>
    </source>
</evidence>
<organism evidence="1 2">
    <name type="scientific">Haematococcus lacustris</name>
    <name type="common">Green alga</name>
    <name type="synonym">Haematococcus pluvialis</name>
    <dbReference type="NCBI Taxonomy" id="44745"/>
    <lineage>
        <taxon>Eukaryota</taxon>
        <taxon>Viridiplantae</taxon>
        <taxon>Chlorophyta</taxon>
        <taxon>core chlorophytes</taxon>
        <taxon>Chlorophyceae</taxon>
        <taxon>CS clade</taxon>
        <taxon>Chlamydomonadales</taxon>
        <taxon>Haematococcaceae</taxon>
        <taxon>Haematococcus</taxon>
    </lineage>
</organism>
<dbReference type="AlphaFoldDB" id="A0A699YTH7"/>
<name>A0A699YTH7_HAELA</name>
<protein>
    <submittedName>
        <fullName evidence="1">Uncharacterized protein</fullName>
    </submittedName>
</protein>
<evidence type="ECO:0000313" key="1">
    <source>
        <dbReference type="EMBL" id="GFH11018.1"/>
    </source>
</evidence>